<reference evidence="1" key="1">
    <citation type="submission" date="2021-05" db="EMBL/GenBank/DDBJ databases">
        <authorList>
            <person name="Pietrasiak N."/>
            <person name="Ward R."/>
            <person name="Stajich J.E."/>
            <person name="Kurbessoian T."/>
        </authorList>
    </citation>
    <scope>NUCLEOTIDE SEQUENCE</scope>
    <source>
        <strain evidence="1">CPER-KK1</strain>
    </source>
</reference>
<dbReference type="Proteomes" id="UP000753908">
    <property type="component" value="Unassembled WGS sequence"/>
</dbReference>
<proteinExistence type="predicted"/>
<gene>
    <name evidence="1" type="primary">crtD</name>
    <name evidence="1" type="ORF">KME25_32860</name>
</gene>
<dbReference type="InterPro" id="IPR045892">
    <property type="entry name" value="CrtISO-like"/>
</dbReference>
<name>A0A951PUK6_9CYAN</name>
<dbReference type="AlphaFoldDB" id="A0A951PUK6"/>
<protein>
    <submittedName>
        <fullName evidence="1">C-3',4' desaturase CrtD</fullName>
    </submittedName>
</protein>
<sequence>MPSTQGGSGKSRVVVIGAGIGGLTAGALLARRGYEVLVLDQALVPGGCASTFKRRGFTFDVGATQVAGLEPGGIHKRIFDELEIDLPATMPCDPACAVFLPGETEPINVWRDPEKWTVERQRQFPGSEPFWQLMTTLFKASWKFQARDPVLPPRSLWDLWQLASSVRPDTMITLPFTFMTVGDALRGYGLYENQRLRTFLDLQLKLYSQVDADETALLYAATALGVSQEPQGLFHLKGSMQVLSDRLVEALEKYGGKLLMRHTVEHIEASGGKATSVRIRNQKTGEVCTEPADEVVANVTVQNLVKLLGEQAPTGYKHRVDKLPPASGAFVIYLGVDQSAIPVGCPPHLQFLYDYEGQIGENNSLFVSVSHPGDGRAPEEKATIIASSFTDAKQWWQGEKDDYERLKQQYTEDAITRLNQYFYLKPETIIHQETATPRTFAHYTGRELGIVGGIGQRIPTFGPFGFATRTPIKSLWLVGDSTHPGEGTAGVSYSALTAVRQIQASS</sequence>
<dbReference type="EMBL" id="JAHHIF010000084">
    <property type="protein sequence ID" value="MBW4549159.1"/>
    <property type="molecule type" value="Genomic_DNA"/>
</dbReference>
<dbReference type="Pfam" id="PF13450">
    <property type="entry name" value="NAD_binding_8"/>
    <property type="match status" value="1"/>
</dbReference>
<dbReference type="InterPro" id="IPR014104">
    <property type="entry name" value="Myxoxanthophyll_desat_CrtD"/>
</dbReference>
<organism evidence="1 2">
    <name type="scientific">Symplocastrum torsivum CPER-KK1</name>
    <dbReference type="NCBI Taxonomy" id="450513"/>
    <lineage>
        <taxon>Bacteria</taxon>
        <taxon>Bacillati</taxon>
        <taxon>Cyanobacteriota</taxon>
        <taxon>Cyanophyceae</taxon>
        <taxon>Oscillatoriophycideae</taxon>
        <taxon>Oscillatoriales</taxon>
        <taxon>Microcoleaceae</taxon>
        <taxon>Symplocastrum</taxon>
    </lineage>
</organism>
<evidence type="ECO:0000313" key="1">
    <source>
        <dbReference type="EMBL" id="MBW4549159.1"/>
    </source>
</evidence>
<reference evidence="1" key="2">
    <citation type="journal article" date="2022" name="Microbiol. Resour. Announc.">
        <title>Metagenome Sequencing to Explore Phylogenomics of Terrestrial Cyanobacteria.</title>
        <authorList>
            <person name="Ward R.D."/>
            <person name="Stajich J.E."/>
            <person name="Johansen J.R."/>
            <person name="Huntemann M."/>
            <person name="Clum A."/>
            <person name="Foster B."/>
            <person name="Foster B."/>
            <person name="Roux S."/>
            <person name="Palaniappan K."/>
            <person name="Varghese N."/>
            <person name="Mukherjee S."/>
            <person name="Reddy T.B.K."/>
            <person name="Daum C."/>
            <person name="Copeland A."/>
            <person name="Chen I.A."/>
            <person name="Ivanova N.N."/>
            <person name="Kyrpides N.C."/>
            <person name="Shapiro N."/>
            <person name="Eloe-Fadrosh E.A."/>
            <person name="Pietrasiak N."/>
        </authorList>
    </citation>
    <scope>NUCLEOTIDE SEQUENCE</scope>
    <source>
        <strain evidence="1">CPER-KK1</strain>
    </source>
</reference>
<accession>A0A951PUK6</accession>
<dbReference type="Gene3D" id="3.50.50.60">
    <property type="entry name" value="FAD/NAD(P)-binding domain"/>
    <property type="match status" value="2"/>
</dbReference>
<evidence type="ECO:0000313" key="2">
    <source>
        <dbReference type="Proteomes" id="UP000753908"/>
    </source>
</evidence>
<dbReference type="GO" id="GO:0016116">
    <property type="term" value="P:carotenoid metabolic process"/>
    <property type="evidence" value="ECO:0007669"/>
    <property type="project" value="InterPro"/>
</dbReference>
<dbReference type="NCBIfam" id="TIGR02733">
    <property type="entry name" value="desat_CrtD"/>
    <property type="match status" value="1"/>
</dbReference>
<dbReference type="PANTHER" id="PTHR46313:SF3">
    <property type="entry name" value="PROLYCOPENE ISOMERASE, CHLOROPLASTIC"/>
    <property type="match status" value="1"/>
</dbReference>
<comment type="caution">
    <text evidence="1">The sequence shown here is derived from an EMBL/GenBank/DDBJ whole genome shotgun (WGS) entry which is preliminary data.</text>
</comment>
<dbReference type="InterPro" id="IPR036188">
    <property type="entry name" value="FAD/NAD-bd_sf"/>
</dbReference>
<dbReference type="SUPFAM" id="SSF51905">
    <property type="entry name" value="FAD/NAD(P)-binding domain"/>
    <property type="match status" value="1"/>
</dbReference>
<dbReference type="PANTHER" id="PTHR46313">
    <property type="match status" value="1"/>
</dbReference>